<dbReference type="EMBL" id="UYYB01002718">
    <property type="protein sequence ID" value="VDM66391.1"/>
    <property type="molecule type" value="Genomic_DNA"/>
</dbReference>
<feature type="compositionally biased region" description="Polar residues" evidence="1">
    <location>
        <begin position="117"/>
        <end position="135"/>
    </location>
</feature>
<dbReference type="Proteomes" id="UP000270094">
    <property type="component" value="Unassembled WGS sequence"/>
</dbReference>
<feature type="region of interest" description="Disordered" evidence="1">
    <location>
        <begin position="1"/>
        <end position="79"/>
    </location>
</feature>
<feature type="compositionally biased region" description="Basic and acidic residues" evidence="1">
    <location>
        <begin position="97"/>
        <end position="109"/>
    </location>
</feature>
<accession>A0A3P7HZ46</accession>
<name>A0A3P7HZ46_STRVU</name>
<reference evidence="2 3" key="1">
    <citation type="submission" date="2018-11" db="EMBL/GenBank/DDBJ databases">
        <authorList>
            <consortium name="Pathogen Informatics"/>
        </authorList>
    </citation>
    <scope>NUCLEOTIDE SEQUENCE [LARGE SCALE GENOMIC DNA]</scope>
</reference>
<evidence type="ECO:0000313" key="2">
    <source>
        <dbReference type="EMBL" id="VDM66391.1"/>
    </source>
</evidence>
<keyword evidence="3" id="KW-1185">Reference proteome</keyword>
<feature type="region of interest" description="Disordered" evidence="1">
    <location>
        <begin position="93"/>
        <end position="282"/>
    </location>
</feature>
<evidence type="ECO:0000313" key="3">
    <source>
        <dbReference type="Proteomes" id="UP000270094"/>
    </source>
</evidence>
<gene>
    <name evidence="2" type="ORF">SVUK_LOCUS1389</name>
</gene>
<proteinExistence type="predicted"/>
<evidence type="ECO:0000256" key="1">
    <source>
        <dbReference type="SAM" id="MobiDB-lite"/>
    </source>
</evidence>
<protein>
    <submittedName>
        <fullName evidence="2">Uncharacterized protein</fullName>
    </submittedName>
</protein>
<sequence>MSTTTSETSQSHDNVSETTCTSSSASDDAGPVVEAPIDGLSALTMSEKSETESSEVEVRCNGINGNAKRDESIETSELSEKPATLAAIVAGKVNRLKSHESADELDKKNGNMKGRTPSPSENKTPPINASATRHNGNVGPTGMPPPSQCRVFHNQQYYQKQEQRAGSASSRDGRGAGNAARPLAAGGNGAPRTSRKPAQQFQQASPPTINGQSTQSRTSRSGGPVRKSYSGVYYKRSSGPGATRRDTTPRLASDDGGESSERDSVKNDGYQTVRARNRQRHK</sequence>
<feature type="compositionally biased region" description="Polar residues" evidence="1">
    <location>
        <begin position="1"/>
        <end position="21"/>
    </location>
</feature>
<dbReference type="AlphaFoldDB" id="A0A3P7HZ46"/>
<dbReference type="OrthoDB" id="5857624at2759"/>
<organism evidence="2 3">
    <name type="scientific">Strongylus vulgaris</name>
    <name type="common">Blood worm</name>
    <dbReference type="NCBI Taxonomy" id="40348"/>
    <lineage>
        <taxon>Eukaryota</taxon>
        <taxon>Metazoa</taxon>
        <taxon>Ecdysozoa</taxon>
        <taxon>Nematoda</taxon>
        <taxon>Chromadorea</taxon>
        <taxon>Rhabditida</taxon>
        <taxon>Rhabditina</taxon>
        <taxon>Rhabditomorpha</taxon>
        <taxon>Strongyloidea</taxon>
        <taxon>Strongylidae</taxon>
        <taxon>Strongylus</taxon>
    </lineage>
</organism>
<feature type="compositionally biased region" description="Polar residues" evidence="1">
    <location>
        <begin position="196"/>
        <end position="221"/>
    </location>
</feature>